<dbReference type="EMBL" id="CAJOBI010236058">
    <property type="protein sequence ID" value="CAF5075003.1"/>
    <property type="molecule type" value="Genomic_DNA"/>
</dbReference>
<evidence type="ECO:0000313" key="1">
    <source>
        <dbReference type="EMBL" id="CAF5075003.1"/>
    </source>
</evidence>
<feature type="non-terminal residue" evidence="1">
    <location>
        <position position="1"/>
    </location>
</feature>
<proteinExistence type="predicted"/>
<reference evidence="1" key="1">
    <citation type="submission" date="2021-02" db="EMBL/GenBank/DDBJ databases">
        <authorList>
            <person name="Nowell W R."/>
        </authorList>
    </citation>
    <scope>NUCLEOTIDE SEQUENCE</scope>
</reference>
<accession>A0A8S3EJK4</accession>
<name>A0A8S3EJK4_9BILA</name>
<feature type="non-terminal residue" evidence="1">
    <location>
        <position position="56"/>
    </location>
</feature>
<dbReference type="Proteomes" id="UP000676336">
    <property type="component" value="Unassembled WGS sequence"/>
</dbReference>
<organism evidence="1 2">
    <name type="scientific">Rotaria magnacalcarata</name>
    <dbReference type="NCBI Taxonomy" id="392030"/>
    <lineage>
        <taxon>Eukaryota</taxon>
        <taxon>Metazoa</taxon>
        <taxon>Spiralia</taxon>
        <taxon>Gnathifera</taxon>
        <taxon>Rotifera</taxon>
        <taxon>Eurotatoria</taxon>
        <taxon>Bdelloidea</taxon>
        <taxon>Philodinida</taxon>
        <taxon>Philodinidae</taxon>
        <taxon>Rotaria</taxon>
    </lineage>
</organism>
<comment type="caution">
    <text evidence="1">The sequence shown here is derived from an EMBL/GenBank/DDBJ whole genome shotgun (WGS) entry which is preliminary data.</text>
</comment>
<gene>
    <name evidence="1" type="ORF">SMN809_LOCUS60475</name>
</gene>
<protein>
    <submittedName>
        <fullName evidence="1">Uncharacterized protein</fullName>
    </submittedName>
</protein>
<evidence type="ECO:0000313" key="2">
    <source>
        <dbReference type="Proteomes" id="UP000676336"/>
    </source>
</evidence>
<dbReference type="AlphaFoldDB" id="A0A8S3EJK4"/>
<sequence length="56" mass="6477">EHALYLSYVCEDLRQFGDYSLVTKRLAKYPESIEDLLNLLLNEVYTVVDSKPLLDA</sequence>